<accession>A0AB73T0M4</accession>
<dbReference type="InterPro" id="IPR002881">
    <property type="entry name" value="DUF58"/>
</dbReference>
<reference evidence="2 3" key="1">
    <citation type="submission" date="2018-05" db="EMBL/GenBank/DDBJ databases">
        <authorList>
            <person name="Goeker M."/>
            <person name="Huntemann M."/>
            <person name="Clum A."/>
            <person name="Pillay M."/>
            <person name="Palaniappan K."/>
            <person name="Varghese N."/>
            <person name="Mikhailova N."/>
            <person name="Stamatis D."/>
            <person name="Reddy T."/>
            <person name="Daum C."/>
            <person name="Shapiro N."/>
            <person name="Ivanova N."/>
            <person name="Kyrpides N."/>
            <person name="Woyke T."/>
        </authorList>
    </citation>
    <scope>NUCLEOTIDE SEQUENCE [LARGE SCALE GENOMIC DNA]</scope>
    <source>
        <strain evidence="2 3">DSM 26524</strain>
    </source>
</reference>
<sequence length="373" mass="42799">MLIILLLGVGLAWWLSCVLYKKNWNKKLSVLVEFTDSYAYQGEASALREVIINDKALPLPALEVRLSMNRNLEFEEEAKENSNVTDQSYKRDIFSFLLHQQVTRTLAFRCRKRGFYHITKAEVVGYDLFFGSGHYMEVPQQTHMYVYPAQIDVRRIRLICQALSGMVVVQNRLYPDPFEFSGIREYRQDDPMNHINWKASARSQELMVNQYDSTTSIEVTVILDVEDRNILKYEKLTEEGISIVSSLAAAMVRNKMELNIISNGKAEDSSQGLYMHMKAGGGRVAELNQRLACIDTGCDVEGIAEVLRREAAKKKSGHIYLLVSKNQTAENMEALRILAMNNSQVLWVIPVHPSMEMTYAGEREIHLMRWEVE</sequence>
<dbReference type="EMBL" id="QGGY01000012">
    <property type="protein sequence ID" value="PWJ73526.1"/>
    <property type="molecule type" value="Genomic_DNA"/>
</dbReference>
<evidence type="ECO:0000313" key="3">
    <source>
        <dbReference type="Proteomes" id="UP000245412"/>
    </source>
</evidence>
<evidence type="ECO:0000259" key="1">
    <source>
        <dbReference type="Pfam" id="PF01882"/>
    </source>
</evidence>
<organism evidence="2 3">
    <name type="scientific">Murimonas intestini</name>
    <dbReference type="NCBI Taxonomy" id="1337051"/>
    <lineage>
        <taxon>Bacteria</taxon>
        <taxon>Bacillati</taxon>
        <taxon>Bacillota</taxon>
        <taxon>Clostridia</taxon>
        <taxon>Lachnospirales</taxon>
        <taxon>Lachnospiraceae</taxon>
        <taxon>Murimonas</taxon>
    </lineage>
</organism>
<dbReference type="PANTHER" id="PTHR34351:SF2">
    <property type="entry name" value="DUF58 DOMAIN-CONTAINING PROTEIN"/>
    <property type="match status" value="1"/>
</dbReference>
<gene>
    <name evidence="2" type="ORF">C7383_112101</name>
</gene>
<feature type="domain" description="DUF58" evidence="1">
    <location>
        <begin position="183"/>
        <end position="341"/>
    </location>
</feature>
<dbReference type="Proteomes" id="UP000245412">
    <property type="component" value="Unassembled WGS sequence"/>
</dbReference>
<dbReference type="PANTHER" id="PTHR34351">
    <property type="entry name" value="SLR1927 PROTEIN-RELATED"/>
    <property type="match status" value="1"/>
</dbReference>
<name>A0AB73T0M4_9FIRM</name>
<dbReference type="Pfam" id="PF01882">
    <property type="entry name" value="DUF58"/>
    <property type="match status" value="1"/>
</dbReference>
<comment type="caution">
    <text evidence="2">The sequence shown here is derived from an EMBL/GenBank/DDBJ whole genome shotgun (WGS) entry which is preliminary data.</text>
</comment>
<evidence type="ECO:0000313" key="2">
    <source>
        <dbReference type="EMBL" id="PWJ73526.1"/>
    </source>
</evidence>
<keyword evidence="3" id="KW-1185">Reference proteome</keyword>
<proteinExistence type="predicted"/>
<dbReference type="RefSeq" id="WP_109747707.1">
    <property type="nucleotide sequence ID" value="NZ_JANKBI010000013.1"/>
</dbReference>
<dbReference type="AlphaFoldDB" id="A0AB73T0M4"/>
<protein>
    <submittedName>
        <fullName evidence="2">Uncharacterized protein DUF58</fullName>
    </submittedName>
</protein>